<keyword evidence="3" id="KW-1185">Reference proteome</keyword>
<feature type="transmembrane region" description="Helical" evidence="1">
    <location>
        <begin position="301"/>
        <end position="320"/>
    </location>
</feature>
<feature type="transmembrane region" description="Helical" evidence="1">
    <location>
        <begin position="197"/>
        <end position="220"/>
    </location>
</feature>
<keyword evidence="1" id="KW-0812">Transmembrane</keyword>
<name>A0A0A6P4D4_9GAMM</name>
<evidence type="ECO:0000313" key="3">
    <source>
        <dbReference type="Proteomes" id="UP000030428"/>
    </source>
</evidence>
<feature type="transmembrane region" description="Helical" evidence="1">
    <location>
        <begin position="158"/>
        <end position="185"/>
    </location>
</feature>
<gene>
    <name evidence="2" type="ORF">PN36_18040</name>
</gene>
<comment type="caution">
    <text evidence="2">The sequence shown here is derived from an EMBL/GenBank/DDBJ whole genome shotgun (WGS) entry which is preliminary data.</text>
</comment>
<dbReference type="EMBL" id="JSZA02000070">
    <property type="protein sequence ID" value="KHD05302.1"/>
    <property type="molecule type" value="Genomic_DNA"/>
</dbReference>
<reference evidence="2 3" key="1">
    <citation type="journal article" date="2016" name="Front. Microbiol.">
        <title>Single-Cell (Meta-)Genomics of a Dimorphic Candidatus Thiomargarita nelsonii Reveals Genomic Plasticity.</title>
        <authorList>
            <person name="Flood B.E."/>
            <person name="Fliss P."/>
            <person name="Jones D.S."/>
            <person name="Dick G.J."/>
            <person name="Jain S."/>
            <person name="Kaster A.K."/>
            <person name="Winkel M."/>
            <person name="Mussmann M."/>
            <person name="Bailey J."/>
        </authorList>
    </citation>
    <scope>NUCLEOTIDE SEQUENCE [LARGE SCALE GENOMIC DNA]</scope>
    <source>
        <strain evidence="2">Hydrate Ridge</strain>
    </source>
</reference>
<keyword evidence="1" id="KW-0472">Membrane</keyword>
<dbReference type="AlphaFoldDB" id="A0A0A6P4D4"/>
<sequence>MNNTKNKNYLYSVIVIIVTTLIAVFTNRFLYADGSHFFYKILFQQDFFAFDQARLYAQYITQAPTIFAVKLLGFENKNLLMFIYGSTLYGIPLLSIILTVVLLENKKLLSIPLLSFFISSIYSYSFIISEAHVMSSLFWILLVLIARTEHNFIHKTGIIILLIASTRLYESFMLFSILLFMLVAYKIKVENFIKNSIFWFVCLWLIIYGFSIALESYIHPRDSVNAGQFTNALISIFKESKNFWITILIFGLAFITSKRKENIWLLFILFVVVLGLVFNYPKYMEIGLSHSGRTLLTVVPLFFGFLFVIATIWCTQLSVLINNIHHRSETALTYVAVFFLALQIAITLQWYSYTQIFKTALHNNAKNPVVDYRETVLGKYLISNQMISGFGWGWTYPFMSFALSENRIFTVIENKNNRCCMPNQLITKMTHKKLIAFDSKKVIFSGFSKAEKTHRWSLGKYSTIQFFLEKSNDIQGKFILRLGTLGEQIIKITINGNYIGSQKANSWDTVLKFKFEPKILNQGSINLIHFEFPNAHKPNNGDQRVLAMAIKSFRIF</sequence>
<feature type="transmembrane region" description="Helical" evidence="1">
    <location>
        <begin position="240"/>
        <end position="256"/>
    </location>
</feature>
<evidence type="ECO:0000256" key="1">
    <source>
        <dbReference type="SAM" id="Phobius"/>
    </source>
</evidence>
<evidence type="ECO:0000313" key="2">
    <source>
        <dbReference type="EMBL" id="KHD05302.1"/>
    </source>
</evidence>
<feature type="transmembrane region" description="Helical" evidence="1">
    <location>
        <begin position="263"/>
        <end position="281"/>
    </location>
</feature>
<feature type="transmembrane region" description="Helical" evidence="1">
    <location>
        <begin position="124"/>
        <end position="146"/>
    </location>
</feature>
<protein>
    <submittedName>
        <fullName evidence="2">Uncharacterized protein</fullName>
    </submittedName>
</protein>
<feature type="transmembrane region" description="Helical" evidence="1">
    <location>
        <begin position="9"/>
        <end position="30"/>
    </location>
</feature>
<keyword evidence="1" id="KW-1133">Transmembrane helix</keyword>
<proteinExistence type="predicted"/>
<feature type="transmembrane region" description="Helical" evidence="1">
    <location>
        <begin position="79"/>
        <end position="103"/>
    </location>
</feature>
<organism evidence="2 3">
    <name type="scientific">Candidatus Thiomargarita nelsonii</name>
    <dbReference type="NCBI Taxonomy" id="1003181"/>
    <lineage>
        <taxon>Bacteria</taxon>
        <taxon>Pseudomonadati</taxon>
        <taxon>Pseudomonadota</taxon>
        <taxon>Gammaproteobacteria</taxon>
        <taxon>Thiotrichales</taxon>
        <taxon>Thiotrichaceae</taxon>
        <taxon>Thiomargarita</taxon>
    </lineage>
</organism>
<accession>A0A0A6P4D4</accession>
<dbReference type="Proteomes" id="UP000030428">
    <property type="component" value="Unassembled WGS sequence"/>
</dbReference>
<feature type="transmembrane region" description="Helical" evidence="1">
    <location>
        <begin position="332"/>
        <end position="351"/>
    </location>
</feature>